<protein>
    <submittedName>
        <fullName evidence="3">TIM barrel protein</fullName>
    </submittedName>
</protein>
<comment type="caution">
    <text evidence="3">The sequence shown here is derived from an EMBL/GenBank/DDBJ whole genome shotgun (WGS) entry which is preliminary data.</text>
</comment>
<name>A0ABV5TT17_9ACTN</name>
<evidence type="ECO:0000313" key="3">
    <source>
        <dbReference type="EMBL" id="MFB9681570.1"/>
    </source>
</evidence>
<feature type="compositionally biased region" description="Gly residues" evidence="1">
    <location>
        <begin position="78"/>
        <end position="133"/>
    </location>
</feature>
<reference evidence="3 4" key="1">
    <citation type="submission" date="2024-09" db="EMBL/GenBank/DDBJ databases">
        <authorList>
            <person name="Sun Q."/>
            <person name="Mori K."/>
        </authorList>
    </citation>
    <scope>NUCLEOTIDE SEQUENCE [LARGE SCALE GENOMIC DNA]</scope>
    <source>
        <strain evidence="3 4">JCM 3028</strain>
    </source>
</reference>
<evidence type="ECO:0000256" key="1">
    <source>
        <dbReference type="SAM" id="MobiDB-lite"/>
    </source>
</evidence>
<dbReference type="SUPFAM" id="SSF51658">
    <property type="entry name" value="Xylose isomerase-like"/>
    <property type="match status" value="1"/>
</dbReference>
<gene>
    <name evidence="3" type="ORF">ACFFRH_39350</name>
</gene>
<dbReference type="Gene3D" id="3.20.20.150">
    <property type="entry name" value="Divalent-metal-dependent TIM barrel enzymes"/>
    <property type="match status" value="1"/>
</dbReference>
<evidence type="ECO:0000313" key="4">
    <source>
        <dbReference type="Proteomes" id="UP001589610"/>
    </source>
</evidence>
<keyword evidence="4" id="KW-1185">Reference proteome</keyword>
<accession>A0ABV5TT17</accession>
<dbReference type="PANTHER" id="PTHR12110">
    <property type="entry name" value="HYDROXYPYRUVATE ISOMERASE"/>
    <property type="match status" value="1"/>
</dbReference>
<dbReference type="PANTHER" id="PTHR12110:SF53">
    <property type="entry name" value="BLR5974 PROTEIN"/>
    <property type="match status" value="1"/>
</dbReference>
<feature type="domain" description="Xylose isomerase-like TIM barrel" evidence="2">
    <location>
        <begin position="152"/>
        <end position="338"/>
    </location>
</feature>
<dbReference type="EMBL" id="JBHMBS010000035">
    <property type="protein sequence ID" value="MFB9681570.1"/>
    <property type="molecule type" value="Genomic_DNA"/>
</dbReference>
<sequence>MKLAFSTLGMPGQGLGEAVATAVEYGCAGLELRLHPDTGVHAGLSPARRAAVRAILAGSPEGHPAATGAPGGHRKGAGSSGGRSEGAGVPGGHPEGAGTPGGHPEGAGAPGDGGRGVPGDGWEGMPGAGGEGATGAARPAGGGPSVTVRPEVSALAGYVRIATAGPDEPVVRALRDDLALAADLGAPAVRVFPGGDDVETGARRLRAVADLCVESGVRVLVETHDAMPTGAAVGRLLDAAGVPEAAGALWDVLHPWRHGEEPAETLAALAGRLAYVQIKDAVSATDTTPVPMWAGGVPLDECGELLRGFGGWVSLEWERVWYPHVAPVEEILPGAREWVARFSS</sequence>
<dbReference type="Pfam" id="PF01261">
    <property type="entry name" value="AP_endonuc_2"/>
    <property type="match status" value="1"/>
</dbReference>
<dbReference type="InterPro" id="IPR013022">
    <property type="entry name" value="Xyl_isomerase-like_TIM-brl"/>
</dbReference>
<organism evidence="3 4">
    <name type="scientific">Streptosporangium vulgare</name>
    <dbReference type="NCBI Taxonomy" id="46190"/>
    <lineage>
        <taxon>Bacteria</taxon>
        <taxon>Bacillati</taxon>
        <taxon>Actinomycetota</taxon>
        <taxon>Actinomycetes</taxon>
        <taxon>Streptosporangiales</taxon>
        <taxon>Streptosporangiaceae</taxon>
        <taxon>Streptosporangium</taxon>
    </lineage>
</organism>
<dbReference type="InterPro" id="IPR036237">
    <property type="entry name" value="Xyl_isomerase-like_sf"/>
</dbReference>
<dbReference type="Proteomes" id="UP001589610">
    <property type="component" value="Unassembled WGS sequence"/>
</dbReference>
<proteinExistence type="predicted"/>
<evidence type="ECO:0000259" key="2">
    <source>
        <dbReference type="Pfam" id="PF01261"/>
    </source>
</evidence>
<dbReference type="RefSeq" id="WP_386162653.1">
    <property type="nucleotide sequence ID" value="NZ_JBHMBS010000035.1"/>
</dbReference>
<dbReference type="InterPro" id="IPR050312">
    <property type="entry name" value="IolE/XylAMocC-like"/>
</dbReference>
<feature type="region of interest" description="Disordered" evidence="1">
    <location>
        <begin position="59"/>
        <end position="145"/>
    </location>
</feature>